<comment type="caution">
    <text evidence="2">The sequence shown here is derived from an EMBL/GenBank/DDBJ whole genome shotgun (WGS) entry which is preliminary data.</text>
</comment>
<keyword evidence="2" id="KW-0687">Ribonucleoprotein</keyword>
<dbReference type="EMBL" id="FOEL01000019">
    <property type="protein sequence ID" value="SER61647.1"/>
    <property type="molecule type" value="Genomic_DNA"/>
</dbReference>
<dbReference type="RefSeq" id="WP_089987128.1">
    <property type="nucleotide sequence ID" value="NZ_FMVP01000021.1"/>
</dbReference>
<dbReference type="GO" id="GO:0005840">
    <property type="term" value="C:ribosome"/>
    <property type="evidence" value="ECO:0007669"/>
    <property type="project" value="UniProtKB-KW"/>
</dbReference>
<reference evidence="2 3" key="1">
    <citation type="submission" date="2016-10" db="EMBL/GenBank/DDBJ databases">
        <authorList>
            <person name="Varghese N."/>
            <person name="Submissions S."/>
        </authorList>
    </citation>
    <scope>NUCLEOTIDE SEQUENCE [LARGE SCALE GENOMIC DNA]</scope>
    <source>
        <strain evidence="2 3">TC-13</strain>
    </source>
</reference>
<dbReference type="PANTHER" id="PTHR37809:SF1">
    <property type="entry name" value="RIBOSOMAL PROTEIN S12 METHYLTHIOTRANSFERASE ACCESSORY FACTOR YCAO"/>
    <property type="match status" value="1"/>
</dbReference>
<dbReference type="Gene3D" id="3.30.1330.230">
    <property type="match status" value="1"/>
</dbReference>
<keyword evidence="2" id="KW-0689">Ribosomal protein</keyword>
<dbReference type="AlphaFoldDB" id="A0A1H9QMK6"/>
<feature type="domain" description="YcaO" evidence="1">
    <location>
        <begin position="178"/>
        <end position="557"/>
    </location>
</feature>
<dbReference type="Proteomes" id="UP000199410">
    <property type="component" value="Unassembled WGS sequence"/>
</dbReference>
<evidence type="ECO:0000313" key="2">
    <source>
        <dbReference type="EMBL" id="SER61647.1"/>
    </source>
</evidence>
<dbReference type="NCBIfam" id="TIGR03604">
    <property type="entry name" value="TOMM_cyclo_SagD"/>
    <property type="match status" value="1"/>
</dbReference>
<protein>
    <submittedName>
        <fullName evidence="2">Ribosomal protein S12 methylthiotransferase accessory factor</fullName>
    </submittedName>
</protein>
<proteinExistence type="predicted"/>
<dbReference type="PANTHER" id="PTHR37809">
    <property type="entry name" value="RIBOSOMAL PROTEIN S12 METHYLTHIOTRANSFERASE ACCESSORY FACTOR YCAO"/>
    <property type="match status" value="1"/>
</dbReference>
<dbReference type="GO" id="GO:0016740">
    <property type="term" value="F:transferase activity"/>
    <property type="evidence" value="ECO:0007669"/>
    <property type="project" value="UniProtKB-KW"/>
</dbReference>
<evidence type="ECO:0000313" key="3">
    <source>
        <dbReference type="Proteomes" id="UP000199410"/>
    </source>
</evidence>
<organism evidence="2 3">
    <name type="scientific">Lysinibacillus fusiformis</name>
    <dbReference type="NCBI Taxonomy" id="28031"/>
    <lineage>
        <taxon>Bacteria</taxon>
        <taxon>Bacillati</taxon>
        <taxon>Bacillota</taxon>
        <taxon>Bacilli</taxon>
        <taxon>Bacillales</taxon>
        <taxon>Bacillaceae</taxon>
        <taxon>Lysinibacillus</taxon>
    </lineage>
</organism>
<dbReference type="PROSITE" id="PS51664">
    <property type="entry name" value="YCAO"/>
    <property type="match status" value="1"/>
</dbReference>
<dbReference type="InterPro" id="IPR027624">
    <property type="entry name" value="TOMM_cyclo_SagD"/>
</dbReference>
<sequence>MTIQTNIATILTNQKYIFIHSSKNDSFFCLDCFKERTKELKSYQQYFGWQEDQPNRLESEIIDTLVQKLQTNSEPFLYEINRDTLEIQAKATFKRGDCQCNVDTGSNRPQELDTLFNAKDNRQLSFEQVREKIERNKKLIYAHPSSIVNALARSGDSYGTPMVQTEVLYKGISMLSYGRTGTYEKSKYISILESLERYATAFPYKKQQRAMREKDSEVIDLTLSEVMAQCNYGNPENYSEDQPLNYEKVWALHSERDVLIPEQLIYYNSHVVSNEKRYIYESSNGSALGSTEAEASLHAMLELIERDAFLATWYGQIPPVRIDESSIHSKKIQAYLDSLKQKNIRVHLFDISMEVKIPTIWVLLEKEEPKENEMAFYTAAAASFDLEESIERALIEATTAITVFTNVFNNKEYQTRKRQLLDNPQSVHKLEDHLLLYSNKEMKYAFSFALNTEMVSSYEQLEAGYTIYQGKFSEVVRTLEGQLVDISGKAYRAMTENPNLFSAGFVNVKYIVPGMLTMTFGHQNRRVVSQRIEKAIQFKKTGKLDKDWIEKTPHPFP</sequence>
<evidence type="ECO:0000259" key="1">
    <source>
        <dbReference type="PROSITE" id="PS51664"/>
    </source>
</evidence>
<gene>
    <name evidence="2" type="ORF">SAMN02787113_04214</name>
</gene>
<keyword evidence="2" id="KW-0808">Transferase</keyword>
<accession>A0A1H9QMK6</accession>
<name>A0A1H9QMK6_9BACI</name>
<dbReference type="InterPro" id="IPR003776">
    <property type="entry name" value="YcaO-like_dom"/>
</dbReference>
<dbReference type="Pfam" id="PF02624">
    <property type="entry name" value="YcaO"/>
    <property type="match status" value="1"/>
</dbReference>